<keyword evidence="2" id="KW-1133">Transmembrane helix</keyword>
<feature type="compositionally biased region" description="Polar residues" evidence="1">
    <location>
        <begin position="12"/>
        <end position="23"/>
    </location>
</feature>
<evidence type="ECO:0000256" key="1">
    <source>
        <dbReference type="SAM" id="MobiDB-lite"/>
    </source>
</evidence>
<proteinExistence type="predicted"/>
<dbReference type="Proteomes" id="UP001303946">
    <property type="component" value="Chromosome"/>
</dbReference>
<dbReference type="RefSeq" id="WP_316699338.1">
    <property type="nucleotide sequence ID" value="NZ_CP136336.1"/>
</dbReference>
<keyword evidence="4" id="KW-1185">Reference proteome</keyword>
<reference evidence="3 4" key="1">
    <citation type="submission" date="2023-10" db="EMBL/GenBank/DDBJ databases">
        <title>Bacteria for the degradation of biodegradable plastic PBAT(Polybutylene adipate terephthalate).</title>
        <authorList>
            <person name="Weon H.-Y."/>
            <person name="Yeon J."/>
        </authorList>
    </citation>
    <scope>NUCLEOTIDE SEQUENCE [LARGE SCALE GENOMIC DNA]</scope>
    <source>
        <strain evidence="3 4">SBD 7-3</strain>
    </source>
</reference>
<evidence type="ECO:0000313" key="4">
    <source>
        <dbReference type="Proteomes" id="UP001303946"/>
    </source>
</evidence>
<accession>A0ABZ0CQD0</accession>
<evidence type="ECO:0000313" key="3">
    <source>
        <dbReference type="EMBL" id="WOB06726.1"/>
    </source>
</evidence>
<feature type="transmembrane region" description="Helical" evidence="2">
    <location>
        <begin position="58"/>
        <end position="79"/>
    </location>
</feature>
<sequence length="80" mass="8596">MTHRHPDMPFWSTASFGDSTDTSPVELSGLSEHLVSCKGVNGRLFTLQCLAEAADRFIAARLVTTLVVAAFLIGVTSLVM</sequence>
<protein>
    <submittedName>
        <fullName evidence="3">Uncharacterized protein</fullName>
    </submittedName>
</protein>
<organism evidence="3 4">
    <name type="scientific">Piscinibacter gummiphilus</name>
    <dbReference type="NCBI Taxonomy" id="946333"/>
    <lineage>
        <taxon>Bacteria</taxon>
        <taxon>Pseudomonadati</taxon>
        <taxon>Pseudomonadota</taxon>
        <taxon>Betaproteobacteria</taxon>
        <taxon>Burkholderiales</taxon>
        <taxon>Sphaerotilaceae</taxon>
        <taxon>Piscinibacter</taxon>
    </lineage>
</organism>
<feature type="region of interest" description="Disordered" evidence="1">
    <location>
        <begin position="1"/>
        <end position="23"/>
    </location>
</feature>
<keyword evidence="2" id="KW-0472">Membrane</keyword>
<dbReference type="EMBL" id="CP136336">
    <property type="protein sequence ID" value="WOB06726.1"/>
    <property type="molecule type" value="Genomic_DNA"/>
</dbReference>
<evidence type="ECO:0000256" key="2">
    <source>
        <dbReference type="SAM" id="Phobius"/>
    </source>
</evidence>
<keyword evidence="2" id="KW-0812">Transmembrane</keyword>
<name>A0ABZ0CQD0_9BURK</name>
<gene>
    <name evidence="3" type="ORF">RXV79_17555</name>
</gene>